<feature type="compositionally biased region" description="Basic and acidic residues" evidence="4">
    <location>
        <begin position="262"/>
        <end position="290"/>
    </location>
</feature>
<dbReference type="GO" id="GO:0070646">
    <property type="term" value="P:protein modification by small protein removal"/>
    <property type="evidence" value="ECO:0007669"/>
    <property type="project" value="TreeGrafter"/>
</dbReference>
<keyword evidence="2" id="KW-0645">Protease</keyword>
<evidence type="ECO:0000259" key="5">
    <source>
        <dbReference type="PROSITE" id="PS51858"/>
    </source>
</evidence>
<dbReference type="EMBL" id="CADEPI010000174">
    <property type="protein sequence ID" value="CAB3378857.1"/>
    <property type="molecule type" value="Genomic_DNA"/>
</dbReference>
<dbReference type="Proteomes" id="UP000494165">
    <property type="component" value="Unassembled WGS sequence"/>
</dbReference>
<dbReference type="GO" id="GO:0008233">
    <property type="term" value="F:peptidase activity"/>
    <property type="evidence" value="ECO:0007669"/>
    <property type="project" value="UniProtKB-KW"/>
</dbReference>
<evidence type="ECO:0000313" key="6">
    <source>
        <dbReference type="EMBL" id="CAB3378857.1"/>
    </source>
</evidence>
<sequence length="557" mass="62859">MADLENIGVTVELHVYDLTKGLAASLSQMLLGKHLDGVWHTGIVAYGREYFFGSGGVQSVRPSGTVLGQPDRIVNLGDTFIPYEVFLDYVLGLGDSTFRSDDYDLFRHNCNTFSNEVSQFLCGTEIPKYIIDLPQEILNTPLGAAIQPLLDSLGGNSRRSTSVLNPSADLGILSFLAPPVQPSYLQQQQQVEPPARELELNTQELCRTNRVSFIEPNNEEQSHKKEKKKKRKKEGHRSRKQGSSMADSESQNGSDEVIEAPAETKEKSGRDAEKSVAEFEEQERQEAEAKKKQREPPIIFKDLVDLQAEFDGLVDLIAGVLTPEEQQSMEELHQYMLEDEGSWALGDSFLNFVGRILHDKSLKSEARVKLLHILAVAALKDDVILMLHQDRREHILMNFAQDIDRVPLEEQLSLTLFFANLFENLSSSEWLLYISEWQYCNNTLSNIRVTTKVAVNSLLSENTTLQDRGSAILHNLACKEVFDDVAVELTMALLQYFNSNPPEENLYRCMKALHRFCQISAQDVPQLVQMIGPEPSKFKGTSERLDLLITEINRKLR</sequence>
<keyword evidence="3" id="KW-0378">Hydrolase</keyword>
<dbReference type="AlphaFoldDB" id="A0A8S1D944"/>
<organism evidence="6 7">
    <name type="scientific">Cloeon dipterum</name>
    <dbReference type="NCBI Taxonomy" id="197152"/>
    <lineage>
        <taxon>Eukaryota</taxon>
        <taxon>Metazoa</taxon>
        <taxon>Ecdysozoa</taxon>
        <taxon>Arthropoda</taxon>
        <taxon>Hexapoda</taxon>
        <taxon>Insecta</taxon>
        <taxon>Pterygota</taxon>
        <taxon>Palaeoptera</taxon>
        <taxon>Ephemeroptera</taxon>
        <taxon>Pisciforma</taxon>
        <taxon>Baetidae</taxon>
        <taxon>Cloeon</taxon>
    </lineage>
</organism>
<dbReference type="OrthoDB" id="21221at2759"/>
<protein>
    <recommendedName>
        <fullName evidence="5">PPPDE domain-containing protein</fullName>
    </recommendedName>
</protein>
<evidence type="ECO:0000256" key="1">
    <source>
        <dbReference type="ARBA" id="ARBA00008140"/>
    </source>
</evidence>
<dbReference type="InterPro" id="IPR008580">
    <property type="entry name" value="PPPDE_dom"/>
</dbReference>
<dbReference type="InterPro" id="IPR011989">
    <property type="entry name" value="ARM-like"/>
</dbReference>
<evidence type="ECO:0000256" key="4">
    <source>
        <dbReference type="SAM" id="MobiDB-lite"/>
    </source>
</evidence>
<dbReference type="SMART" id="SM01179">
    <property type="entry name" value="DUF862"/>
    <property type="match status" value="1"/>
</dbReference>
<gene>
    <name evidence="6" type="ORF">CLODIP_2_CD00644</name>
</gene>
<dbReference type="PANTHER" id="PTHR12378:SF7">
    <property type="entry name" value="DESUMOYLATING ISOPEPTIDASE 1"/>
    <property type="match status" value="1"/>
</dbReference>
<proteinExistence type="inferred from homology"/>
<keyword evidence="7" id="KW-1185">Reference proteome</keyword>
<dbReference type="Gene3D" id="3.90.1720.30">
    <property type="entry name" value="PPPDE domains"/>
    <property type="match status" value="1"/>
</dbReference>
<comment type="caution">
    <text evidence="6">The sequence shown here is derived from an EMBL/GenBank/DDBJ whole genome shotgun (WGS) entry which is preliminary data.</text>
</comment>
<dbReference type="Gene3D" id="1.25.10.10">
    <property type="entry name" value="Leucine-rich Repeat Variant"/>
    <property type="match status" value="1"/>
</dbReference>
<accession>A0A8S1D944</accession>
<dbReference type="Pfam" id="PF05903">
    <property type="entry name" value="Peptidase_C97"/>
    <property type="match status" value="1"/>
</dbReference>
<evidence type="ECO:0000313" key="7">
    <source>
        <dbReference type="Proteomes" id="UP000494165"/>
    </source>
</evidence>
<feature type="region of interest" description="Disordered" evidence="4">
    <location>
        <begin position="211"/>
        <end position="294"/>
    </location>
</feature>
<dbReference type="PANTHER" id="PTHR12378">
    <property type="entry name" value="DESUMOYLATING ISOPEPTIDASE"/>
    <property type="match status" value="1"/>
</dbReference>
<feature type="compositionally biased region" description="Basic residues" evidence="4">
    <location>
        <begin position="224"/>
        <end position="240"/>
    </location>
</feature>
<feature type="domain" description="PPPDE" evidence="5">
    <location>
        <begin position="9"/>
        <end position="151"/>
    </location>
</feature>
<comment type="similarity">
    <text evidence="1">Belongs to the DeSI family.</text>
</comment>
<reference evidence="6 7" key="1">
    <citation type="submission" date="2020-04" db="EMBL/GenBank/DDBJ databases">
        <authorList>
            <person name="Alioto T."/>
            <person name="Alioto T."/>
            <person name="Gomez Garrido J."/>
        </authorList>
    </citation>
    <scope>NUCLEOTIDE SEQUENCE [LARGE SCALE GENOMIC DNA]</scope>
</reference>
<dbReference type="GO" id="GO:0006508">
    <property type="term" value="P:proteolysis"/>
    <property type="evidence" value="ECO:0007669"/>
    <property type="project" value="UniProtKB-KW"/>
</dbReference>
<evidence type="ECO:0000256" key="2">
    <source>
        <dbReference type="ARBA" id="ARBA00022670"/>
    </source>
</evidence>
<name>A0A8S1D944_9INSE</name>
<evidence type="ECO:0000256" key="3">
    <source>
        <dbReference type="ARBA" id="ARBA00022801"/>
    </source>
</evidence>
<dbReference type="InterPro" id="IPR042266">
    <property type="entry name" value="PPPDE_sf"/>
</dbReference>
<feature type="compositionally biased region" description="Polar residues" evidence="4">
    <location>
        <begin position="241"/>
        <end position="254"/>
    </location>
</feature>
<dbReference type="PROSITE" id="PS51858">
    <property type="entry name" value="PPPDE"/>
    <property type="match status" value="1"/>
</dbReference>